<dbReference type="Ensembl" id="ENSOCUT00000021524.2">
    <property type="protein sequence ID" value="ENSOCUP00000015481.2"/>
    <property type="gene ID" value="ENSOCUG00000016895.3"/>
</dbReference>
<dbReference type="STRING" id="9986.ENSOCUP00000015481"/>
<evidence type="ECO:0000313" key="8">
    <source>
        <dbReference type="Ensembl" id="ENSOCUP00000015481.2"/>
    </source>
</evidence>
<evidence type="ECO:0000256" key="5">
    <source>
        <dbReference type="ARBA" id="ARBA00022989"/>
    </source>
</evidence>
<dbReference type="PANTHER" id="PTHR15756">
    <property type="entry name" value="LR8/HCA112"/>
    <property type="match status" value="1"/>
</dbReference>
<evidence type="ECO:0000256" key="3">
    <source>
        <dbReference type="ARBA" id="ARBA00022553"/>
    </source>
</evidence>
<evidence type="ECO:0000313" key="9">
    <source>
        <dbReference type="Proteomes" id="UP000001811"/>
    </source>
</evidence>
<evidence type="ECO:0000256" key="4">
    <source>
        <dbReference type="ARBA" id="ARBA00022692"/>
    </source>
</evidence>
<dbReference type="GO" id="GO:2001199">
    <property type="term" value="P:negative regulation of dendritic cell differentiation"/>
    <property type="evidence" value="ECO:0007669"/>
    <property type="project" value="TreeGrafter"/>
</dbReference>
<keyword evidence="9" id="KW-1185">Reference proteome</keyword>
<dbReference type="InterPro" id="IPR009281">
    <property type="entry name" value="TMEM176A/TMEM176B"/>
</dbReference>
<dbReference type="PANTHER" id="PTHR15756:SF7">
    <property type="entry name" value="TRANSMEMBRANE PROTEIN 176B"/>
    <property type="match status" value="1"/>
</dbReference>
<keyword evidence="3" id="KW-0597">Phosphoprotein</keyword>
<dbReference type="AlphaFoldDB" id="G1TEZ3"/>
<evidence type="ECO:0000256" key="2">
    <source>
        <dbReference type="ARBA" id="ARBA00006022"/>
    </source>
</evidence>
<dbReference type="Pfam" id="PF04103">
    <property type="entry name" value="CD20"/>
    <property type="match status" value="1"/>
</dbReference>
<feature type="transmembrane region" description="Helical" evidence="7">
    <location>
        <begin position="59"/>
        <end position="82"/>
    </location>
</feature>
<keyword evidence="5 7" id="KW-1133">Transmembrane helix</keyword>
<reference evidence="8 9" key="1">
    <citation type="journal article" date="2011" name="Nature">
        <title>A high-resolution map of human evolutionary constraint using 29 mammals.</title>
        <authorList>
            <person name="Lindblad-Toh K."/>
            <person name="Garber M."/>
            <person name="Zuk O."/>
            <person name="Lin M.F."/>
            <person name="Parker B.J."/>
            <person name="Washietl S."/>
            <person name="Kheradpour P."/>
            <person name="Ernst J."/>
            <person name="Jordan G."/>
            <person name="Mauceli E."/>
            <person name="Ward L.D."/>
            <person name="Lowe C.B."/>
            <person name="Holloway A.K."/>
            <person name="Clamp M."/>
            <person name="Gnerre S."/>
            <person name="Alfoldi J."/>
            <person name="Beal K."/>
            <person name="Chang J."/>
            <person name="Clawson H."/>
            <person name="Cuff J."/>
            <person name="Di Palma F."/>
            <person name="Fitzgerald S."/>
            <person name="Flicek P."/>
            <person name="Guttman M."/>
            <person name="Hubisz M.J."/>
            <person name="Jaffe D.B."/>
            <person name="Jungreis I."/>
            <person name="Kent W.J."/>
            <person name="Kostka D."/>
            <person name="Lara M."/>
            <person name="Martins A.L."/>
            <person name="Massingham T."/>
            <person name="Moltke I."/>
            <person name="Raney B.J."/>
            <person name="Rasmussen M.D."/>
            <person name="Robinson J."/>
            <person name="Stark A."/>
            <person name="Vilella A.J."/>
            <person name="Wen J."/>
            <person name="Xie X."/>
            <person name="Zody M.C."/>
            <person name="Baldwin J."/>
            <person name="Bloom T."/>
            <person name="Chin C.W."/>
            <person name="Heiman D."/>
            <person name="Nicol R."/>
            <person name="Nusbaum C."/>
            <person name="Young S."/>
            <person name="Wilkinson J."/>
            <person name="Worley K.C."/>
            <person name="Kovar C.L."/>
            <person name="Muzny D.M."/>
            <person name="Gibbs R.A."/>
            <person name="Cree A."/>
            <person name="Dihn H.H."/>
            <person name="Fowler G."/>
            <person name="Jhangiani S."/>
            <person name="Joshi V."/>
            <person name="Lee S."/>
            <person name="Lewis L.R."/>
            <person name="Nazareth L.V."/>
            <person name="Okwuonu G."/>
            <person name="Santibanez J."/>
            <person name="Warren W.C."/>
            <person name="Mardis E.R."/>
            <person name="Weinstock G.M."/>
            <person name="Wilson R.K."/>
            <person name="Delehaunty K."/>
            <person name="Dooling D."/>
            <person name="Fronik C."/>
            <person name="Fulton L."/>
            <person name="Fulton B."/>
            <person name="Graves T."/>
            <person name="Minx P."/>
            <person name="Sodergren E."/>
            <person name="Birney E."/>
            <person name="Margulies E.H."/>
            <person name="Herrero J."/>
            <person name="Green E.D."/>
            <person name="Haussler D."/>
            <person name="Siepel A."/>
            <person name="Goldman N."/>
            <person name="Pollard K.S."/>
            <person name="Pedersen J.S."/>
            <person name="Lander E.S."/>
            <person name="Kellis M."/>
        </authorList>
    </citation>
    <scope>NUCLEOTIDE SEQUENCE [LARGE SCALE GENOMIC DNA]</scope>
    <source>
        <strain evidence="9">Thorbecke</strain>
    </source>
</reference>
<feature type="transmembrane region" description="Helical" evidence="7">
    <location>
        <begin position="185"/>
        <end position="208"/>
    </location>
</feature>
<dbReference type="GO" id="GO:0016020">
    <property type="term" value="C:membrane"/>
    <property type="evidence" value="ECO:0007669"/>
    <property type="project" value="UniProtKB-SubCell"/>
</dbReference>
<reference evidence="8" key="3">
    <citation type="submission" date="2025-09" db="UniProtKB">
        <authorList>
            <consortium name="Ensembl"/>
        </authorList>
    </citation>
    <scope>IDENTIFICATION</scope>
    <source>
        <strain evidence="8">Thorbecke</strain>
    </source>
</reference>
<reference evidence="8" key="2">
    <citation type="submission" date="2025-08" db="UniProtKB">
        <authorList>
            <consortium name="Ensembl"/>
        </authorList>
    </citation>
    <scope>IDENTIFICATION</scope>
    <source>
        <strain evidence="8">Thorbecke</strain>
    </source>
</reference>
<evidence type="ECO:0000256" key="7">
    <source>
        <dbReference type="SAM" id="Phobius"/>
    </source>
</evidence>
<dbReference type="InterPro" id="IPR007237">
    <property type="entry name" value="CD20-like"/>
</dbReference>
<keyword evidence="4 7" id="KW-0812">Transmembrane</keyword>
<organism evidence="8 9">
    <name type="scientific">Oryctolagus cuniculus</name>
    <name type="common">Rabbit</name>
    <dbReference type="NCBI Taxonomy" id="9986"/>
    <lineage>
        <taxon>Eukaryota</taxon>
        <taxon>Metazoa</taxon>
        <taxon>Chordata</taxon>
        <taxon>Craniata</taxon>
        <taxon>Vertebrata</taxon>
        <taxon>Euteleostomi</taxon>
        <taxon>Mammalia</taxon>
        <taxon>Eutheria</taxon>
        <taxon>Euarchontoglires</taxon>
        <taxon>Glires</taxon>
        <taxon>Lagomorpha</taxon>
        <taxon>Leporidae</taxon>
        <taxon>Oryctolagus</taxon>
    </lineage>
</organism>
<dbReference type="Proteomes" id="UP000001811">
    <property type="component" value="Unplaced"/>
</dbReference>
<gene>
    <name evidence="8" type="primary">TMEM176B</name>
</gene>
<name>G1TEZ3_RABIT</name>
<feature type="transmembrane region" description="Helical" evidence="7">
    <location>
        <begin position="121"/>
        <end position="145"/>
    </location>
</feature>
<protein>
    <submittedName>
        <fullName evidence="8">Transmembrane protein 176B</fullName>
    </submittedName>
</protein>
<sequence>MTQNTVTVNGVHVASALSLQTDVHIRIHQESVLTQLLKQFPSCPWDTGPSKARINYEQLAVGVTQLLLGVVSCALGVCLYFGPWTELCGSGCAFWVGSVAAAAGAGATAHEKYQGRHSGSVFGLFTLAGIATATAAVVLCVNSLIQQNDRFYMEIQSVCDHPHRVTTTIGYPWVPGRRYQTYDDLFLGFCALLLAVCILEVLVSLVSLRMSLQSLYSQSFQPLDKEGSEKKLLGENLVPPSPFKEKTLAIIIL</sequence>
<dbReference type="eggNOG" id="ENOG502SF8T">
    <property type="taxonomic scope" value="Eukaryota"/>
</dbReference>
<dbReference type="PaxDb" id="9986-ENSOCUP00000015481"/>
<feature type="transmembrane region" description="Helical" evidence="7">
    <location>
        <begin position="88"/>
        <end position="109"/>
    </location>
</feature>
<dbReference type="InParanoid" id="G1TEZ3"/>
<accession>G1TEZ3</accession>
<keyword evidence="6 7" id="KW-0472">Membrane</keyword>
<comment type="similarity">
    <text evidence="2">Belongs to the TMEM176 family.</text>
</comment>
<evidence type="ECO:0000256" key="1">
    <source>
        <dbReference type="ARBA" id="ARBA00004141"/>
    </source>
</evidence>
<evidence type="ECO:0000256" key="6">
    <source>
        <dbReference type="ARBA" id="ARBA00023136"/>
    </source>
</evidence>
<dbReference type="GeneTree" id="ENSGT00530000064074"/>
<comment type="subcellular location">
    <subcellularLocation>
        <location evidence="1">Membrane</location>
        <topology evidence="1">Multi-pass membrane protein</topology>
    </subcellularLocation>
</comment>
<proteinExistence type="inferred from homology"/>